<dbReference type="AlphaFoldDB" id="A0AAF0ZSC8"/>
<sequence>MLPRGVLLSVDGGMGLHSCIAQVDFERKHAFQLGYSYIQCTDASWPASYDDANTGCCGVCPNIHLSICRGFIDSQSVSVELRKPGQGFAWGQQWSPGAGPAQGVGSGRDINDLV</sequence>
<evidence type="ECO:0000313" key="2">
    <source>
        <dbReference type="EMBL" id="WMV48063.1"/>
    </source>
</evidence>
<proteinExistence type="predicted"/>
<accession>A0AAF0ZSC8</accession>
<dbReference type="EMBL" id="CP133620">
    <property type="protein sequence ID" value="WMV48063.1"/>
    <property type="molecule type" value="Genomic_DNA"/>
</dbReference>
<keyword evidence="3" id="KW-1185">Reference proteome</keyword>
<evidence type="ECO:0000313" key="3">
    <source>
        <dbReference type="Proteomes" id="UP001234989"/>
    </source>
</evidence>
<feature type="region of interest" description="Disordered" evidence="1">
    <location>
        <begin position="89"/>
        <end position="114"/>
    </location>
</feature>
<gene>
    <name evidence="2" type="ORF">MTR67_041448</name>
</gene>
<evidence type="ECO:0000256" key="1">
    <source>
        <dbReference type="SAM" id="MobiDB-lite"/>
    </source>
</evidence>
<protein>
    <submittedName>
        <fullName evidence="2">Uncharacterized protein</fullName>
    </submittedName>
</protein>
<organism evidence="2 3">
    <name type="scientific">Solanum verrucosum</name>
    <dbReference type="NCBI Taxonomy" id="315347"/>
    <lineage>
        <taxon>Eukaryota</taxon>
        <taxon>Viridiplantae</taxon>
        <taxon>Streptophyta</taxon>
        <taxon>Embryophyta</taxon>
        <taxon>Tracheophyta</taxon>
        <taxon>Spermatophyta</taxon>
        <taxon>Magnoliopsida</taxon>
        <taxon>eudicotyledons</taxon>
        <taxon>Gunneridae</taxon>
        <taxon>Pentapetalae</taxon>
        <taxon>asterids</taxon>
        <taxon>lamiids</taxon>
        <taxon>Solanales</taxon>
        <taxon>Solanaceae</taxon>
        <taxon>Solanoideae</taxon>
        <taxon>Solaneae</taxon>
        <taxon>Solanum</taxon>
    </lineage>
</organism>
<reference evidence="2" key="1">
    <citation type="submission" date="2023-08" db="EMBL/GenBank/DDBJ databases">
        <title>A de novo genome assembly of Solanum verrucosum Schlechtendal, a Mexican diploid species geographically isolated from the other diploid A-genome species in potato relatives.</title>
        <authorList>
            <person name="Hosaka K."/>
        </authorList>
    </citation>
    <scope>NUCLEOTIDE SEQUENCE</scope>
    <source>
        <tissue evidence="2">Young leaves</tissue>
    </source>
</reference>
<dbReference type="Proteomes" id="UP001234989">
    <property type="component" value="Chromosome 9"/>
</dbReference>
<name>A0AAF0ZSC8_SOLVR</name>